<accession>A0A0N8H978</accession>
<dbReference type="Gene3D" id="3.40.30.10">
    <property type="entry name" value="Glutaredoxin"/>
    <property type="match status" value="1"/>
</dbReference>
<dbReference type="Pfam" id="PF00085">
    <property type="entry name" value="Thioredoxin"/>
    <property type="match status" value="1"/>
</dbReference>
<dbReference type="PROSITE" id="PS00194">
    <property type="entry name" value="THIOREDOXIN_1"/>
    <property type="match status" value="1"/>
</dbReference>
<dbReference type="RefSeq" id="WP_055151875.1">
    <property type="nucleotide sequence ID" value="NZ_JXSZ01000016.1"/>
</dbReference>
<dbReference type="CDD" id="cd02947">
    <property type="entry name" value="TRX_family"/>
    <property type="match status" value="1"/>
</dbReference>
<comment type="caution">
    <text evidence="7">The sequence shown here is derived from an EMBL/GenBank/DDBJ whole genome shotgun (WGS) entry which is preliminary data.</text>
</comment>
<dbReference type="Proteomes" id="UP000050454">
    <property type="component" value="Unassembled WGS sequence"/>
</dbReference>
<evidence type="ECO:0000259" key="6">
    <source>
        <dbReference type="PROSITE" id="PS51352"/>
    </source>
</evidence>
<feature type="domain" description="Thioredoxin" evidence="6">
    <location>
        <begin position="8"/>
        <end position="140"/>
    </location>
</feature>
<dbReference type="GO" id="GO:0005737">
    <property type="term" value="C:cytoplasm"/>
    <property type="evidence" value="ECO:0007669"/>
    <property type="project" value="TreeGrafter"/>
</dbReference>
<dbReference type="InterPro" id="IPR013766">
    <property type="entry name" value="Thioredoxin_domain"/>
</dbReference>
<dbReference type="AlphaFoldDB" id="A0A0N8H978"/>
<dbReference type="PANTHER" id="PTHR45663">
    <property type="entry name" value="GEO12009P1"/>
    <property type="match status" value="1"/>
</dbReference>
<keyword evidence="4" id="KW-0676">Redox-active center</keyword>
<dbReference type="PANTHER" id="PTHR45663:SF11">
    <property type="entry name" value="GEO12009P1"/>
    <property type="match status" value="1"/>
</dbReference>
<protein>
    <recommendedName>
        <fullName evidence="6">Thioredoxin domain-containing protein</fullName>
    </recommendedName>
</protein>
<keyword evidence="1" id="KW-0813">Transport</keyword>
<evidence type="ECO:0000256" key="5">
    <source>
        <dbReference type="SAM" id="SignalP"/>
    </source>
</evidence>
<dbReference type="InterPro" id="IPR017937">
    <property type="entry name" value="Thioredoxin_CS"/>
</dbReference>
<dbReference type="OrthoDB" id="981626at2"/>
<name>A0A0N8H978_9BACT</name>
<keyword evidence="2" id="KW-0249">Electron transport</keyword>
<evidence type="ECO:0000256" key="3">
    <source>
        <dbReference type="ARBA" id="ARBA00023157"/>
    </source>
</evidence>
<evidence type="ECO:0000313" key="7">
    <source>
        <dbReference type="EMBL" id="KPM46612.1"/>
    </source>
</evidence>
<keyword evidence="8" id="KW-1185">Reference proteome</keyword>
<evidence type="ECO:0000313" key="8">
    <source>
        <dbReference type="Proteomes" id="UP000050454"/>
    </source>
</evidence>
<gene>
    <name evidence="7" type="ORF">AFM12_18905</name>
</gene>
<feature type="chain" id="PRO_5006026301" description="Thioredoxin domain-containing protein" evidence="5">
    <location>
        <begin position="21"/>
        <end position="156"/>
    </location>
</feature>
<evidence type="ECO:0000256" key="4">
    <source>
        <dbReference type="ARBA" id="ARBA00023284"/>
    </source>
</evidence>
<dbReference type="EMBL" id="LGTQ01000016">
    <property type="protein sequence ID" value="KPM46612.1"/>
    <property type="molecule type" value="Genomic_DNA"/>
</dbReference>
<dbReference type="GO" id="GO:0015035">
    <property type="term" value="F:protein-disulfide reductase activity"/>
    <property type="evidence" value="ECO:0007669"/>
    <property type="project" value="TreeGrafter"/>
</dbReference>
<sequence>MKRVISILLISVMLHSVVYAQQSKNSQVEFYKGSYDNFLRKAQQLSKPVLIEFWASWCGPCKKMEAETYSDANLADFVNKNFLVYRIDIDSNEGMEIVEKFGIKVFPTVLVADYRGKEIAQLSGFYSAKYFENSLEKLNDEHFLYHDNEYKDYASN</sequence>
<keyword evidence="3" id="KW-1015">Disulfide bond</keyword>
<keyword evidence="5" id="KW-0732">Signal</keyword>
<feature type="signal peptide" evidence="5">
    <location>
        <begin position="1"/>
        <end position="20"/>
    </location>
</feature>
<proteinExistence type="predicted"/>
<reference evidence="7 8" key="1">
    <citation type="submission" date="2015-07" db="EMBL/GenBank/DDBJ databases">
        <title>The draft genome sequence of Leadbetterella sp. JN14-9.</title>
        <authorList>
            <person name="Liu Y."/>
            <person name="Du J."/>
            <person name="Shao Z."/>
        </authorList>
    </citation>
    <scope>NUCLEOTIDE SEQUENCE [LARGE SCALE GENOMIC DNA]</scope>
    <source>
        <strain evidence="7 8">JN14-9</strain>
    </source>
</reference>
<dbReference type="InterPro" id="IPR036249">
    <property type="entry name" value="Thioredoxin-like_sf"/>
</dbReference>
<dbReference type="SUPFAM" id="SSF52833">
    <property type="entry name" value="Thioredoxin-like"/>
    <property type="match status" value="1"/>
</dbReference>
<evidence type="ECO:0000256" key="2">
    <source>
        <dbReference type="ARBA" id="ARBA00022982"/>
    </source>
</evidence>
<evidence type="ECO:0000256" key="1">
    <source>
        <dbReference type="ARBA" id="ARBA00022448"/>
    </source>
</evidence>
<dbReference type="PROSITE" id="PS51352">
    <property type="entry name" value="THIOREDOXIN_2"/>
    <property type="match status" value="1"/>
</dbReference>
<organism evidence="7 8">
    <name type="scientific">Jiulongibacter sediminis</name>
    <dbReference type="NCBI Taxonomy" id="1605367"/>
    <lineage>
        <taxon>Bacteria</taxon>
        <taxon>Pseudomonadati</taxon>
        <taxon>Bacteroidota</taxon>
        <taxon>Cytophagia</taxon>
        <taxon>Cytophagales</taxon>
        <taxon>Leadbetterellaceae</taxon>
        <taxon>Jiulongibacter</taxon>
    </lineage>
</organism>
<dbReference type="STRING" id="1605367.AFM12_18905"/>